<keyword evidence="2" id="KW-0472">Membrane</keyword>
<feature type="transmembrane region" description="Helical" evidence="2">
    <location>
        <begin position="41"/>
        <end position="59"/>
    </location>
</feature>
<dbReference type="EMBL" id="MUAL01000023">
    <property type="protein sequence ID" value="OOR24593.1"/>
    <property type="molecule type" value="Genomic_DNA"/>
</dbReference>
<dbReference type="Proteomes" id="UP000191124">
    <property type="component" value="Unassembled WGS sequence"/>
</dbReference>
<evidence type="ECO:0000313" key="4">
    <source>
        <dbReference type="Proteomes" id="UP000191124"/>
    </source>
</evidence>
<feature type="transmembrane region" description="Helical" evidence="2">
    <location>
        <begin position="227"/>
        <end position="245"/>
    </location>
</feature>
<feature type="transmembrane region" description="Helical" evidence="2">
    <location>
        <begin position="172"/>
        <end position="191"/>
    </location>
</feature>
<feature type="transmembrane region" description="Helical" evidence="2">
    <location>
        <begin position="133"/>
        <end position="152"/>
    </location>
</feature>
<proteinExistence type="predicted"/>
<feature type="transmembrane region" description="Helical" evidence="2">
    <location>
        <begin position="71"/>
        <end position="90"/>
    </location>
</feature>
<feature type="transmembrane region" description="Helical" evidence="2">
    <location>
        <begin position="477"/>
        <end position="494"/>
    </location>
</feature>
<protein>
    <recommendedName>
        <fullName evidence="5">O-antigen ligase family protein</fullName>
    </recommendedName>
</protein>
<keyword evidence="2" id="KW-0812">Transmembrane</keyword>
<evidence type="ECO:0000256" key="2">
    <source>
        <dbReference type="SAM" id="Phobius"/>
    </source>
</evidence>
<dbReference type="InterPro" id="IPR049504">
    <property type="entry name" value="O-antigen_lig"/>
</dbReference>
<feature type="transmembrane region" description="Helical" evidence="2">
    <location>
        <begin position="254"/>
        <end position="273"/>
    </location>
</feature>
<feature type="region of interest" description="Disordered" evidence="1">
    <location>
        <begin position="312"/>
        <end position="337"/>
    </location>
</feature>
<keyword evidence="2" id="KW-1133">Transmembrane helix</keyword>
<dbReference type="Pfam" id="PF13425">
    <property type="entry name" value="O-antigen_lig"/>
    <property type="match status" value="1"/>
</dbReference>
<reference evidence="3 4" key="1">
    <citation type="submission" date="2017-01" db="EMBL/GenBank/DDBJ databases">
        <title>Bacillus cereus isolates.</title>
        <authorList>
            <person name="Beno S.M."/>
        </authorList>
    </citation>
    <scope>NUCLEOTIDE SEQUENCE [LARGE SCALE GENOMIC DNA]</scope>
    <source>
        <strain evidence="3 4">FSL M7-1219</strain>
    </source>
</reference>
<evidence type="ECO:0008006" key="5">
    <source>
        <dbReference type="Google" id="ProtNLM"/>
    </source>
</evidence>
<feature type="transmembrane region" description="Helical" evidence="2">
    <location>
        <begin position="203"/>
        <end position="221"/>
    </location>
</feature>
<dbReference type="AlphaFoldDB" id="A0A1S9UQT4"/>
<gene>
    <name evidence="3" type="ORF">BW892_14470</name>
</gene>
<name>A0A1S9UQT4_BACCE</name>
<dbReference type="RefSeq" id="WP_078180864.1">
    <property type="nucleotide sequence ID" value="NZ_MUAL01000023.1"/>
</dbReference>
<accession>A0A1S9UQT4</accession>
<evidence type="ECO:0000256" key="1">
    <source>
        <dbReference type="SAM" id="MobiDB-lite"/>
    </source>
</evidence>
<feature type="transmembrane region" description="Helical" evidence="2">
    <location>
        <begin position="102"/>
        <end position="121"/>
    </location>
</feature>
<sequence length="495" mass="55997">MLANQARVRFEHFLLFFIILQPVLDLLTSLSIILLKANATVGILVRFFIMAVGGIYILIQAREKENRKFLIYLIVLAVVLGIGFINNTMVKNPIVLGEEVKFVAKALYIYVMLGSYILALKSLKKTVNISDKVRNSIVYSTLITNAVMVISISTSTDFGSYEWMKVGSRGWFYAGNELGSILAIIFPIVVLYSIQKTKSMKHVLYWIPSLLMIYSLIQIGTKVGMGSIGATLVAAIGIIVLQLLFDRKNPNKKALVLNALIAIVLLAGVAGTFKKTPLAQNMGIHTNYLAEQNVAQQGQKEKEIKDKIKKEQEVKEKEEKQHKAEKPEEKAKIEEEEVKKELKKELEKEQKKENQENLIFSGRQVYEERHKQSFNEAPTSQKLFGMGYAGNFKYNEQKQPDPKLIEMDFHDWFYDFGIIGFALLMLPLIYYGLRILLAFVTRFKEIFNIKYGMISVSLLLALGIAYIAGHILTAPGVGIYFVVVLAYLIVDLEIE</sequence>
<feature type="transmembrane region" description="Helical" evidence="2">
    <location>
        <begin position="416"/>
        <end position="439"/>
    </location>
</feature>
<organism evidence="3 4">
    <name type="scientific">Bacillus cereus</name>
    <dbReference type="NCBI Taxonomy" id="1396"/>
    <lineage>
        <taxon>Bacteria</taxon>
        <taxon>Bacillati</taxon>
        <taxon>Bacillota</taxon>
        <taxon>Bacilli</taxon>
        <taxon>Bacillales</taxon>
        <taxon>Bacillaceae</taxon>
        <taxon>Bacillus</taxon>
        <taxon>Bacillus cereus group</taxon>
    </lineage>
</organism>
<feature type="transmembrane region" description="Helical" evidence="2">
    <location>
        <begin position="451"/>
        <end position="471"/>
    </location>
</feature>
<comment type="caution">
    <text evidence="3">The sequence shown here is derived from an EMBL/GenBank/DDBJ whole genome shotgun (WGS) entry which is preliminary data.</text>
</comment>
<feature type="transmembrane region" description="Helical" evidence="2">
    <location>
        <begin position="12"/>
        <end position="35"/>
    </location>
</feature>
<evidence type="ECO:0000313" key="3">
    <source>
        <dbReference type="EMBL" id="OOR24593.1"/>
    </source>
</evidence>